<evidence type="ECO:0000313" key="4">
    <source>
        <dbReference type="EMBL" id="KAL3833253.1"/>
    </source>
</evidence>
<dbReference type="Pfam" id="PF02458">
    <property type="entry name" value="Transferase"/>
    <property type="match status" value="1"/>
</dbReference>
<evidence type="ECO:0000313" key="5">
    <source>
        <dbReference type="Proteomes" id="UP001634393"/>
    </source>
</evidence>
<dbReference type="GO" id="GO:0016746">
    <property type="term" value="F:acyltransferase activity"/>
    <property type="evidence" value="ECO:0007669"/>
    <property type="project" value="UniProtKB-KW"/>
</dbReference>
<dbReference type="AlphaFoldDB" id="A0ABD3TAG1"/>
<keyword evidence="5" id="KW-1185">Reference proteome</keyword>
<proteinExistence type="inferred from homology"/>
<dbReference type="PANTHER" id="PTHR31623:SF105">
    <property type="entry name" value="VINORINE SYNTHASE-LIKE"/>
    <property type="match status" value="1"/>
</dbReference>
<comment type="similarity">
    <text evidence="1">Belongs to the plant acyltransferase family.</text>
</comment>
<keyword evidence="3" id="KW-0012">Acyltransferase</keyword>
<accession>A0ABD3TAG1</accession>
<dbReference type="InterPro" id="IPR023213">
    <property type="entry name" value="CAT-like_dom_sf"/>
</dbReference>
<keyword evidence="2" id="KW-0808">Transferase</keyword>
<protein>
    <submittedName>
        <fullName evidence="4">Uncharacterized protein</fullName>
    </submittedName>
</protein>
<evidence type="ECO:0000256" key="2">
    <source>
        <dbReference type="ARBA" id="ARBA00022679"/>
    </source>
</evidence>
<organism evidence="4 5">
    <name type="scientific">Penstemon smallii</name>
    <dbReference type="NCBI Taxonomy" id="265156"/>
    <lineage>
        <taxon>Eukaryota</taxon>
        <taxon>Viridiplantae</taxon>
        <taxon>Streptophyta</taxon>
        <taxon>Embryophyta</taxon>
        <taxon>Tracheophyta</taxon>
        <taxon>Spermatophyta</taxon>
        <taxon>Magnoliopsida</taxon>
        <taxon>eudicotyledons</taxon>
        <taxon>Gunneridae</taxon>
        <taxon>Pentapetalae</taxon>
        <taxon>asterids</taxon>
        <taxon>lamiids</taxon>
        <taxon>Lamiales</taxon>
        <taxon>Plantaginaceae</taxon>
        <taxon>Cheloneae</taxon>
        <taxon>Penstemon</taxon>
    </lineage>
</organism>
<dbReference type="PANTHER" id="PTHR31623">
    <property type="entry name" value="F21J9.9"/>
    <property type="match status" value="1"/>
</dbReference>
<sequence>MKSVVISMENVQPSYPTPLHLRNYKLSMLDQIVPPMLVPVILYFSPSTNINIVDPEIFLSQATDSLKRSLSLILTRFYPIAGKISGDGLSIDCNDQGVPFYVAKITGHKLSDLLKNPDPQFSKRLVPCEVTLDFELGPGGNLAMIQVNHFECGGIAIGAVFWHKVADAMTIGTFLNAWAVAARAESSEPICPNYISQLLFPQKEEMQNQTGSLGSLFNKGKALMRRYVFDASAIGKLKAESNIKRPTRVEVVSAHLWKCFMVASLLNGKSASLVTQAVNLRRRAKPSFPSDCFGNFPGLAAASSTNENKKELGHLVKEMRDALNTIDHDFVNRMLGDEGFLGYTENQQRTWSKIPDGADLLAISSWCSFGLYNVDFGWGKPIWLTRCDVGSDSESSFLNGVWLMDTRSGDGVEAWVTLDEKYMKIFENVEELKAYTSKDPSPLD</sequence>
<comment type="caution">
    <text evidence="4">The sequence shown here is derived from an EMBL/GenBank/DDBJ whole genome shotgun (WGS) entry which is preliminary data.</text>
</comment>
<dbReference type="EMBL" id="JBJXBP010000004">
    <property type="protein sequence ID" value="KAL3833253.1"/>
    <property type="molecule type" value="Genomic_DNA"/>
</dbReference>
<dbReference type="Proteomes" id="UP001634393">
    <property type="component" value="Unassembled WGS sequence"/>
</dbReference>
<name>A0ABD3TAG1_9LAMI</name>
<evidence type="ECO:0000256" key="1">
    <source>
        <dbReference type="ARBA" id="ARBA00009861"/>
    </source>
</evidence>
<evidence type="ECO:0000256" key="3">
    <source>
        <dbReference type="ARBA" id="ARBA00023315"/>
    </source>
</evidence>
<gene>
    <name evidence="4" type="ORF">ACJIZ3_007989</name>
</gene>
<reference evidence="4 5" key="1">
    <citation type="submission" date="2024-12" db="EMBL/GenBank/DDBJ databases">
        <title>The unique morphological basis and parallel evolutionary history of personate flowers in Penstemon.</title>
        <authorList>
            <person name="Depatie T.H."/>
            <person name="Wessinger C.A."/>
        </authorList>
    </citation>
    <scope>NUCLEOTIDE SEQUENCE [LARGE SCALE GENOMIC DNA]</scope>
    <source>
        <strain evidence="4">WTNN_2</strain>
        <tissue evidence="4">Leaf</tissue>
    </source>
</reference>
<dbReference type="Gene3D" id="3.30.559.10">
    <property type="entry name" value="Chloramphenicol acetyltransferase-like domain"/>
    <property type="match status" value="2"/>
</dbReference>